<dbReference type="PANTHER" id="PTHR10775:SF185">
    <property type="entry name" value="OS08G0208400 PROTEIN"/>
    <property type="match status" value="1"/>
</dbReference>
<evidence type="ECO:0000313" key="1">
    <source>
        <dbReference type="EMBL" id="KAL0423615.1"/>
    </source>
</evidence>
<organism evidence="1">
    <name type="scientific">Sesamum radiatum</name>
    <name type="common">Black benniseed</name>
    <dbReference type="NCBI Taxonomy" id="300843"/>
    <lineage>
        <taxon>Eukaryota</taxon>
        <taxon>Viridiplantae</taxon>
        <taxon>Streptophyta</taxon>
        <taxon>Embryophyta</taxon>
        <taxon>Tracheophyta</taxon>
        <taxon>Spermatophyta</taxon>
        <taxon>Magnoliopsida</taxon>
        <taxon>eudicotyledons</taxon>
        <taxon>Gunneridae</taxon>
        <taxon>Pentapetalae</taxon>
        <taxon>asterids</taxon>
        <taxon>lamiids</taxon>
        <taxon>Lamiales</taxon>
        <taxon>Pedaliaceae</taxon>
        <taxon>Sesamum</taxon>
    </lineage>
</organism>
<sequence length="107" mass="12710">MVITGPYNLKRLIDVYLEPLIEELLQLWYVGVRMYEQATDNAFIMQAALMWTVNDLPACGMASRWSITRVMRCPVCMDDTRAFHLQHDRKACYFDSHRQFLLKHHPY</sequence>
<accession>A0AAW2V4P0</accession>
<reference evidence="1" key="2">
    <citation type="journal article" date="2024" name="Plant">
        <title>Genomic evolution and insights into agronomic trait innovations of Sesamum species.</title>
        <authorList>
            <person name="Miao H."/>
            <person name="Wang L."/>
            <person name="Qu L."/>
            <person name="Liu H."/>
            <person name="Sun Y."/>
            <person name="Le M."/>
            <person name="Wang Q."/>
            <person name="Wei S."/>
            <person name="Zheng Y."/>
            <person name="Lin W."/>
            <person name="Duan Y."/>
            <person name="Cao H."/>
            <person name="Xiong S."/>
            <person name="Wang X."/>
            <person name="Wei L."/>
            <person name="Li C."/>
            <person name="Ma Q."/>
            <person name="Ju M."/>
            <person name="Zhao R."/>
            <person name="Li G."/>
            <person name="Mu C."/>
            <person name="Tian Q."/>
            <person name="Mei H."/>
            <person name="Zhang T."/>
            <person name="Gao T."/>
            <person name="Zhang H."/>
        </authorList>
    </citation>
    <scope>NUCLEOTIDE SEQUENCE</scope>
    <source>
        <strain evidence="1">G02</strain>
    </source>
</reference>
<protein>
    <submittedName>
        <fullName evidence="1">Uncharacterized protein</fullName>
    </submittedName>
</protein>
<dbReference type="PANTHER" id="PTHR10775">
    <property type="entry name" value="OS08G0208400 PROTEIN"/>
    <property type="match status" value="1"/>
</dbReference>
<gene>
    <name evidence="1" type="ORF">Sradi_0896300</name>
</gene>
<dbReference type="AlphaFoldDB" id="A0AAW2V4P0"/>
<dbReference type="InterPro" id="IPR004242">
    <property type="entry name" value="Transposase_21"/>
</dbReference>
<proteinExistence type="predicted"/>
<reference evidence="1" key="1">
    <citation type="submission" date="2020-06" db="EMBL/GenBank/DDBJ databases">
        <authorList>
            <person name="Li T."/>
            <person name="Hu X."/>
            <person name="Zhang T."/>
            <person name="Song X."/>
            <person name="Zhang H."/>
            <person name="Dai N."/>
            <person name="Sheng W."/>
            <person name="Hou X."/>
            <person name="Wei L."/>
        </authorList>
    </citation>
    <scope>NUCLEOTIDE SEQUENCE</scope>
    <source>
        <strain evidence="1">G02</strain>
        <tissue evidence="1">Leaf</tissue>
    </source>
</reference>
<dbReference type="EMBL" id="JACGWJ010000004">
    <property type="protein sequence ID" value="KAL0423615.1"/>
    <property type="molecule type" value="Genomic_DNA"/>
</dbReference>
<dbReference type="Pfam" id="PF02992">
    <property type="entry name" value="Transposase_21"/>
    <property type="match status" value="1"/>
</dbReference>
<comment type="caution">
    <text evidence="1">The sequence shown here is derived from an EMBL/GenBank/DDBJ whole genome shotgun (WGS) entry which is preliminary data.</text>
</comment>
<name>A0AAW2V4P0_SESRA</name>